<comment type="caution">
    <text evidence="1">The sequence shown here is derived from an EMBL/GenBank/DDBJ whole genome shotgun (WGS) entry which is preliminary data.</text>
</comment>
<protein>
    <submittedName>
        <fullName evidence="1">Uncharacterized protein</fullName>
    </submittedName>
</protein>
<reference evidence="1" key="1">
    <citation type="submission" date="2019-05" db="EMBL/GenBank/DDBJ databases">
        <authorList>
            <person name="Piombo E."/>
        </authorList>
    </citation>
    <scope>NUCLEOTIDE SEQUENCE</scope>
    <source>
        <strain evidence="1">C2S</strain>
    </source>
</reference>
<evidence type="ECO:0000313" key="1">
    <source>
        <dbReference type="EMBL" id="VTT75557.1"/>
    </source>
</evidence>
<accession>A0A9Q9RUE3</accession>
<evidence type="ECO:0000313" key="2">
    <source>
        <dbReference type="Proteomes" id="UP000760494"/>
    </source>
</evidence>
<gene>
    <name evidence="1" type="ORF">C2S_9959</name>
</gene>
<dbReference type="Proteomes" id="UP000760494">
    <property type="component" value="Unassembled WGS sequence"/>
</dbReference>
<dbReference type="OrthoDB" id="4975983at2759"/>
<dbReference type="EMBL" id="CABFJX010000378">
    <property type="protein sequence ID" value="VTT75557.1"/>
    <property type="molecule type" value="Genomic_DNA"/>
</dbReference>
<organism evidence="1 2">
    <name type="scientific">Fusarium fujikuroi</name>
    <name type="common">Bakanae and foot rot disease fungus</name>
    <name type="synonym">Gibberella fujikuroi</name>
    <dbReference type="NCBI Taxonomy" id="5127"/>
    <lineage>
        <taxon>Eukaryota</taxon>
        <taxon>Fungi</taxon>
        <taxon>Dikarya</taxon>
        <taxon>Ascomycota</taxon>
        <taxon>Pezizomycotina</taxon>
        <taxon>Sordariomycetes</taxon>
        <taxon>Hypocreomycetidae</taxon>
        <taxon>Hypocreales</taxon>
        <taxon>Nectriaceae</taxon>
        <taxon>Fusarium</taxon>
        <taxon>Fusarium fujikuroi species complex</taxon>
    </lineage>
</organism>
<sequence length="83" mass="9677">MNSWCFPHFDPELVKQTDDVHRSSARVIPIFLDHKGGGGLSTGIRDTCQRRRASHQQRSDLGEAYRWEKRINSKIRRSNSILR</sequence>
<proteinExistence type="predicted"/>
<name>A0A9Q9RUE3_FUSFU</name>
<dbReference type="AlphaFoldDB" id="A0A9Q9RUE3"/>